<accession>A0A9P6J127</accession>
<dbReference type="EMBL" id="JAAAHY010000820">
    <property type="protein sequence ID" value="KAF9956749.1"/>
    <property type="molecule type" value="Genomic_DNA"/>
</dbReference>
<evidence type="ECO:0000313" key="1">
    <source>
        <dbReference type="EMBL" id="KAF9956749.1"/>
    </source>
</evidence>
<proteinExistence type="predicted"/>
<keyword evidence="2" id="KW-1185">Reference proteome</keyword>
<dbReference type="OrthoDB" id="2438093at2759"/>
<dbReference type="Proteomes" id="UP000738359">
    <property type="component" value="Unassembled WGS sequence"/>
</dbReference>
<name>A0A9P6J127_MORAP</name>
<protein>
    <submittedName>
        <fullName evidence="1">Uncharacterized protein</fullName>
    </submittedName>
</protein>
<comment type="caution">
    <text evidence="1">The sequence shown here is derived from an EMBL/GenBank/DDBJ whole genome shotgun (WGS) entry which is preliminary data.</text>
</comment>
<evidence type="ECO:0000313" key="2">
    <source>
        <dbReference type="Proteomes" id="UP000738359"/>
    </source>
</evidence>
<reference evidence="1" key="1">
    <citation type="journal article" date="2020" name="Fungal Divers.">
        <title>Resolving the Mortierellaceae phylogeny through synthesis of multi-gene phylogenetics and phylogenomics.</title>
        <authorList>
            <person name="Vandepol N."/>
            <person name="Liber J."/>
            <person name="Desiro A."/>
            <person name="Na H."/>
            <person name="Kennedy M."/>
            <person name="Barry K."/>
            <person name="Grigoriev I.V."/>
            <person name="Miller A.N."/>
            <person name="O'Donnell K."/>
            <person name="Stajich J.E."/>
            <person name="Bonito G."/>
        </authorList>
    </citation>
    <scope>NUCLEOTIDE SEQUENCE</scope>
    <source>
        <strain evidence="1">CK1249</strain>
    </source>
</reference>
<sequence>MTFLRRLGLGESGSNEYRYGLFREDMVSAIHGLPDLSLVPPENPVDITHTLIQQLESSTLKLLAQRYRNFGLSHKEMNESLRVPLTTITAYFANKANNETLDNLLRDRIFEKLSLEEIRRLVLLTRKRSRHHVTSLTLDPNTDGLFVLGNNAVVASK</sequence>
<gene>
    <name evidence="1" type="ORF">BGZ70_009790</name>
</gene>
<dbReference type="AlphaFoldDB" id="A0A9P6J127"/>
<organism evidence="1 2">
    <name type="scientific">Mortierella alpina</name>
    <name type="common">Oleaginous fungus</name>
    <name type="synonym">Mortierella renispora</name>
    <dbReference type="NCBI Taxonomy" id="64518"/>
    <lineage>
        <taxon>Eukaryota</taxon>
        <taxon>Fungi</taxon>
        <taxon>Fungi incertae sedis</taxon>
        <taxon>Mucoromycota</taxon>
        <taxon>Mortierellomycotina</taxon>
        <taxon>Mortierellomycetes</taxon>
        <taxon>Mortierellales</taxon>
        <taxon>Mortierellaceae</taxon>
        <taxon>Mortierella</taxon>
    </lineage>
</organism>